<dbReference type="Proteomes" id="UP000029538">
    <property type="component" value="Unassembled WGS sequence"/>
</dbReference>
<feature type="transmembrane region" description="Helical" evidence="1">
    <location>
        <begin position="78"/>
        <end position="95"/>
    </location>
</feature>
<proteinExistence type="predicted"/>
<dbReference type="GO" id="GO:0000271">
    <property type="term" value="P:polysaccharide biosynthetic process"/>
    <property type="evidence" value="ECO:0007669"/>
    <property type="project" value="TreeGrafter"/>
</dbReference>
<evidence type="ECO:0000259" key="2">
    <source>
        <dbReference type="Pfam" id="PF01757"/>
    </source>
</evidence>
<dbReference type="InterPro" id="IPR050879">
    <property type="entry name" value="Acyltransferase_3"/>
</dbReference>
<keyword evidence="1" id="KW-0812">Transmembrane</keyword>
<accession>A0A096CMY4</accession>
<feature type="transmembrane region" description="Helical" evidence="1">
    <location>
        <begin position="134"/>
        <end position="155"/>
    </location>
</feature>
<dbReference type="PANTHER" id="PTHR23028">
    <property type="entry name" value="ACETYLTRANSFERASE"/>
    <property type="match status" value="1"/>
</dbReference>
<feature type="transmembrane region" description="Helical" evidence="1">
    <location>
        <begin position="219"/>
        <end position="237"/>
    </location>
</feature>
<gene>
    <name evidence="3" type="ORF">HMPREF0654_10970</name>
</gene>
<comment type="caution">
    <text evidence="3">The sequence shown here is derived from an EMBL/GenBank/DDBJ whole genome shotgun (WGS) entry which is preliminary data.</text>
</comment>
<feature type="transmembrane region" description="Helical" evidence="1">
    <location>
        <begin position="249"/>
        <end position="267"/>
    </location>
</feature>
<dbReference type="InterPro" id="IPR002656">
    <property type="entry name" value="Acyl_transf_3_dom"/>
</dbReference>
<dbReference type="EMBL" id="JRNR01000131">
    <property type="protein sequence ID" value="KGF46679.1"/>
    <property type="molecule type" value="Genomic_DNA"/>
</dbReference>
<dbReference type="GO" id="GO:0016020">
    <property type="term" value="C:membrane"/>
    <property type="evidence" value="ECO:0007669"/>
    <property type="project" value="TreeGrafter"/>
</dbReference>
<feature type="transmembrane region" description="Helical" evidence="1">
    <location>
        <begin position="45"/>
        <end position="66"/>
    </location>
</feature>
<sequence length="345" mass="40519">MKLKNIELENISRFRGELMGLAIIFVILFHVGLSRTDTFFGLRRIGNIGVDIFFFLSGIGLWYSWTKMPNAMKFLKKRILRIYPAWLFVAMLYYIPDTICPQWVNHGGHSANLIDLIGDITINWDFWLNGELTFWYIPATMMLYLVTPAYLRLIIKHPVYRWLPVMMISWCVMVEYVIPFRQSLWHLEIFWSRVPIYFIGLNFGVLVKEKRMIDANSLGFIGFSFVALLSACVYLEQQRHGMFPLFLERMLYIPLTIMSVILICVALERIPQAVNKALVFIGGISLELYLLHNHFVLIYIERLGWSYWAKFFATFIIVLPFAWLLHKGTDKVASYLEHKMKGEEK</sequence>
<keyword evidence="3" id="KW-0808">Transferase</keyword>
<evidence type="ECO:0000313" key="3">
    <source>
        <dbReference type="EMBL" id="KGF46679.1"/>
    </source>
</evidence>
<name>A0A096CMY4_9BACT</name>
<feature type="transmembrane region" description="Helical" evidence="1">
    <location>
        <begin position="162"/>
        <end position="178"/>
    </location>
</feature>
<keyword evidence="3" id="KW-0012">Acyltransferase</keyword>
<dbReference type="PANTHER" id="PTHR23028:SF53">
    <property type="entry name" value="ACYL_TRANSF_3 DOMAIN-CONTAINING PROTEIN"/>
    <property type="match status" value="1"/>
</dbReference>
<dbReference type="GO" id="GO:0016747">
    <property type="term" value="F:acyltransferase activity, transferring groups other than amino-acyl groups"/>
    <property type="evidence" value="ECO:0007669"/>
    <property type="project" value="InterPro"/>
</dbReference>
<evidence type="ECO:0000256" key="1">
    <source>
        <dbReference type="SAM" id="Phobius"/>
    </source>
</evidence>
<dbReference type="AlphaFoldDB" id="A0A096CMY4"/>
<feature type="transmembrane region" description="Helical" evidence="1">
    <location>
        <begin position="306"/>
        <end position="325"/>
    </location>
</feature>
<keyword evidence="1" id="KW-1133">Transmembrane helix</keyword>
<feature type="transmembrane region" description="Helical" evidence="1">
    <location>
        <begin position="12"/>
        <end position="33"/>
    </location>
</feature>
<organism evidence="3 4">
    <name type="scientific">Prevotella disiens DNF00882</name>
    <dbReference type="NCBI Taxonomy" id="1401075"/>
    <lineage>
        <taxon>Bacteria</taxon>
        <taxon>Pseudomonadati</taxon>
        <taxon>Bacteroidota</taxon>
        <taxon>Bacteroidia</taxon>
        <taxon>Bacteroidales</taxon>
        <taxon>Prevotellaceae</taxon>
        <taxon>Prevotella</taxon>
    </lineage>
</organism>
<dbReference type="RefSeq" id="WP_036884734.1">
    <property type="nucleotide sequence ID" value="NZ_JRNR01000131.1"/>
</dbReference>
<evidence type="ECO:0000313" key="4">
    <source>
        <dbReference type="Proteomes" id="UP000029538"/>
    </source>
</evidence>
<feature type="transmembrane region" description="Helical" evidence="1">
    <location>
        <begin position="279"/>
        <end position="300"/>
    </location>
</feature>
<protein>
    <submittedName>
        <fullName evidence="3">Acyltransferase</fullName>
    </submittedName>
</protein>
<dbReference type="Pfam" id="PF01757">
    <property type="entry name" value="Acyl_transf_3"/>
    <property type="match status" value="1"/>
</dbReference>
<feature type="domain" description="Acyltransferase 3" evidence="2">
    <location>
        <begin position="20"/>
        <end position="326"/>
    </location>
</feature>
<reference evidence="3 4" key="1">
    <citation type="submission" date="2014-07" db="EMBL/GenBank/DDBJ databases">
        <authorList>
            <person name="McCorrison J."/>
            <person name="Sanka R."/>
            <person name="Torralba M."/>
            <person name="Gillis M."/>
            <person name="Haft D.H."/>
            <person name="Methe B."/>
            <person name="Sutton G."/>
            <person name="Nelson K.E."/>
        </authorList>
    </citation>
    <scope>NUCLEOTIDE SEQUENCE [LARGE SCALE GENOMIC DNA]</scope>
    <source>
        <strain evidence="3 4">DNF00882</strain>
    </source>
</reference>
<feature type="transmembrane region" description="Helical" evidence="1">
    <location>
        <begin position="190"/>
        <end position="207"/>
    </location>
</feature>
<keyword evidence="1" id="KW-0472">Membrane</keyword>